<evidence type="ECO:0000256" key="2">
    <source>
        <dbReference type="ARBA" id="ARBA00023015"/>
    </source>
</evidence>
<dbReference type="PRINTS" id="PR00040">
    <property type="entry name" value="HTHMERR"/>
</dbReference>
<dbReference type="GO" id="GO:0003677">
    <property type="term" value="F:DNA binding"/>
    <property type="evidence" value="ECO:0007669"/>
    <property type="project" value="UniProtKB-KW"/>
</dbReference>
<evidence type="ECO:0000256" key="4">
    <source>
        <dbReference type="ARBA" id="ARBA00023163"/>
    </source>
</evidence>
<sequence length="378" mass="41375">MTLHIHEAAKWLGTTPRAIRFYEEKGLLTPEKSPVNGYRIYNNQDLERLRWIIALRELGLSVSAISAMVPEIIPLFGQEEMSGSADSTAHHPDLPNRAAPTMLGNLDEARRALYEEWNSLSQALKAMDSMLAAGFGRQNLNLSELEAAASKVRQSSAVRNSWQDQWNYDGLAASHGRLAVLQALRPLVNERLYNLAHDAIVQWIDPLSGEHGLDLAAGTGGLTSRLSRSGAALAAVEQSAEMLAVLRGNLTDCDARQGNLLALPFQGASFDFATCAFAMHNLDKNQQKAALTEMDRVLAPDGRICLAGVVNVPGLAEQEASEHLNESLPLFFATEPEQLCALLGQLGYETVRPKLNPSLWIIFAHKRKLKHSGNHGMS</sequence>
<dbReference type="AlphaFoldDB" id="A0A916YX73"/>
<dbReference type="CDD" id="cd02440">
    <property type="entry name" value="AdoMet_MTases"/>
    <property type="match status" value="1"/>
</dbReference>
<feature type="domain" description="HTH merR-type" evidence="5">
    <location>
        <begin position="2"/>
        <end position="71"/>
    </location>
</feature>
<keyword evidence="2" id="KW-0805">Transcription regulation</keyword>
<organism evidence="6 7">
    <name type="scientific">Paenibacillus nasutitermitis</name>
    <dbReference type="NCBI Taxonomy" id="1652958"/>
    <lineage>
        <taxon>Bacteria</taxon>
        <taxon>Bacillati</taxon>
        <taxon>Bacillota</taxon>
        <taxon>Bacilli</taxon>
        <taxon>Bacillales</taxon>
        <taxon>Paenibacillaceae</taxon>
        <taxon>Paenibacillus</taxon>
    </lineage>
</organism>
<dbReference type="InterPro" id="IPR000551">
    <property type="entry name" value="MerR-type_HTH_dom"/>
</dbReference>
<dbReference type="Pfam" id="PF13649">
    <property type="entry name" value="Methyltransf_25"/>
    <property type="match status" value="1"/>
</dbReference>
<evidence type="ECO:0000259" key="5">
    <source>
        <dbReference type="PROSITE" id="PS50937"/>
    </source>
</evidence>
<keyword evidence="4" id="KW-0804">Transcription</keyword>
<reference evidence="6" key="2">
    <citation type="submission" date="2020-09" db="EMBL/GenBank/DDBJ databases">
        <authorList>
            <person name="Sun Q."/>
            <person name="Zhou Y."/>
        </authorList>
    </citation>
    <scope>NUCLEOTIDE SEQUENCE</scope>
    <source>
        <strain evidence="6">CGMCC 1.15178</strain>
    </source>
</reference>
<dbReference type="InterPro" id="IPR041698">
    <property type="entry name" value="Methyltransf_25"/>
</dbReference>
<comment type="caution">
    <text evidence="6">The sequence shown here is derived from an EMBL/GenBank/DDBJ whole genome shotgun (WGS) entry which is preliminary data.</text>
</comment>
<name>A0A916YX73_9BACL</name>
<dbReference type="SUPFAM" id="SSF53335">
    <property type="entry name" value="S-adenosyl-L-methionine-dependent methyltransferases"/>
    <property type="match status" value="1"/>
</dbReference>
<dbReference type="Gene3D" id="1.10.1660.10">
    <property type="match status" value="1"/>
</dbReference>
<dbReference type="SMART" id="SM00422">
    <property type="entry name" value="HTH_MERR"/>
    <property type="match status" value="1"/>
</dbReference>
<dbReference type="InterPro" id="IPR047057">
    <property type="entry name" value="MerR_fam"/>
</dbReference>
<dbReference type="InterPro" id="IPR029063">
    <property type="entry name" value="SAM-dependent_MTases_sf"/>
</dbReference>
<dbReference type="RefSeq" id="WP_188992150.1">
    <property type="nucleotide sequence ID" value="NZ_BMHP01000002.1"/>
</dbReference>
<evidence type="ECO:0000313" key="6">
    <source>
        <dbReference type="EMBL" id="GGD64897.1"/>
    </source>
</evidence>
<dbReference type="Pfam" id="PF13411">
    <property type="entry name" value="MerR_1"/>
    <property type="match status" value="1"/>
</dbReference>
<gene>
    <name evidence="6" type="ORF">GCM10010911_23350</name>
</gene>
<evidence type="ECO:0000313" key="7">
    <source>
        <dbReference type="Proteomes" id="UP000612456"/>
    </source>
</evidence>
<dbReference type="PANTHER" id="PTHR30204">
    <property type="entry name" value="REDOX-CYCLING DRUG-SENSING TRANSCRIPTIONAL ACTIVATOR SOXR"/>
    <property type="match status" value="1"/>
</dbReference>
<dbReference type="InterPro" id="IPR009061">
    <property type="entry name" value="DNA-bd_dom_put_sf"/>
</dbReference>
<accession>A0A916YX73</accession>
<dbReference type="SUPFAM" id="SSF46955">
    <property type="entry name" value="Putative DNA-binding domain"/>
    <property type="match status" value="1"/>
</dbReference>
<keyword evidence="3" id="KW-0238">DNA-binding</keyword>
<keyword evidence="1" id="KW-0678">Repressor</keyword>
<reference evidence="6" key="1">
    <citation type="journal article" date="2014" name="Int. J. Syst. Evol. Microbiol.">
        <title>Complete genome sequence of Corynebacterium casei LMG S-19264T (=DSM 44701T), isolated from a smear-ripened cheese.</title>
        <authorList>
            <consortium name="US DOE Joint Genome Institute (JGI-PGF)"/>
            <person name="Walter F."/>
            <person name="Albersmeier A."/>
            <person name="Kalinowski J."/>
            <person name="Ruckert C."/>
        </authorList>
    </citation>
    <scope>NUCLEOTIDE SEQUENCE</scope>
    <source>
        <strain evidence="6">CGMCC 1.15178</strain>
    </source>
</reference>
<dbReference type="PROSITE" id="PS50937">
    <property type="entry name" value="HTH_MERR_2"/>
    <property type="match status" value="1"/>
</dbReference>
<dbReference type="GO" id="GO:0003700">
    <property type="term" value="F:DNA-binding transcription factor activity"/>
    <property type="evidence" value="ECO:0007669"/>
    <property type="project" value="InterPro"/>
</dbReference>
<dbReference type="CDD" id="cd00592">
    <property type="entry name" value="HTH_MerR-like"/>
    <property type="match status" value="1"/>
</dbReference>
<dbReference type="PANTHER" id="PTHR30204:SF69">
    <property type="entry name" value="MERR-FAMILY TRANSCRIPTIONAL REGULATOR"/>
    <property type="match status" value="1"/>
</dbReference>
<dbReference type="EMBL" id="BMHP01000002">
    <property type="protein sequence ID" value="GGD64897.1"/>
    <property type="molecule type" value="Genomic_DNA"/>
</dbReference>
<proteinExistence type="predicted"/>
<evidence type="ECO:0000256" key="3">
    <source>
        <dbReference type="ARBA" id="ARBA00023125"/>
    </source>
</evidence>
<evidence type="ECO:0000256" key="1">
    <source>
        <dbReference type="ARBA" id="ARBA00022491"/>
    </source>
</evidence>
<protein>
    <recommendedName>
        <fullName evidence="5">HTH merR-type domain-containing protein</fullName>
    </recommendedName>
</protein>
<dbReference type="Proteomes" id="UP000612456">
    <property type="component" value="Unassembled WGS sequence"/>
</dbReference>
<keyword evidence="7" id="KW-1185">Reference proteome</keyword>
<dbReference type="Gene3D" id="3.40.50.150">
    <property type="entry name" value="Vaccinia Virus protein VP39"/>
    <property type="match status" value="1"/>
</dbReference>